<sequence>KQRMRNAAVSQRRGMAAKVRMRQRLDYTRAGADRWQDIVTRTDDKHLRVSWQHGNGRAPPLFSAPSSICYLSVWRPG</sequence>
<dbReference type="Proteomes" id="UP001153269">
    <property type="component" value="Unassembled WGS sequence"/>
</dbReference>
<proteinExistence type="predicted"/>
<organism evidence="1 2">
    <name type="scientific">Pleuronectes platessa</name>
    <name type="common">European plaice</name>
    <dbReference type="NCBI Taxonomy" id="8262"/>
    <lineage>
        <taxon>Eukaryota</taxon>
        <taxon>Metazoa</taxon>
        <taxon>Chordata</taxon>
        <taxon>Craniata</taxon>
        <taxon>Vertebrata</taxon>
        <taxon>Euteleostomi</taxon>
        <taxon>Actinopterygii</taxon>
        <taxon>Neopterygii</taxon>
        <taxon>Teleostei</taxon>
        <taxon>Neoteleostei</taxon>
        <taxon>Acanthomorphata</taxon>
        <taxon>Carangaria</taxon>
        <taxon>Pleuronectiformes</taxon>
        <taxon>Pleuronectoidei</taxon>
        <taxon>Pleuronectidae</taxon>
        <taxon>Pleuronectes</taxon>
    </lineage>
</organism>
<keyword evidence="2" id="KW-1185">Reference proteome</keyword>
<gene>
    <name evidence="1" type="ORF">PLEPLA_LOCUS21611</name>
</gene>
<dbReference type="AlphaFoldDB" id="A0A9N7UL67"/>
<feature type="non-terminal residue" evidence="1">
    <location>
        <position position="1"/>
    </location>
</feature>
<evidence type="ECO:0000313" key="2">
    <source>
        <dbReference type="Proteomes" id="UP001153269"/>
    </source>
</evidence>
<reference evidence="1" key="1">
    <citation type="submission" date="2020-03" db="EMBL/GenBank/DDBJ databases">
        <authorList>
            <person name="Weist P."/>
        </authorList>
    </citation>
    <scope>NUCLEOTIDE SEQUENCE</scope>
</reference>
<name>A0A9N7UL67_PLEPL</name>
<evidence type="ECO:0000313" key="1">
    <source>
        <dbReference type="EMBL" id="CAB1433520.1"/>
    </source>
</evidence>
<accession>A0A9N7UL67</accession>
<protein>
    <submittedName>
        <fullName evidence="1">Uncharacterized protein</fullName>
    </submittedName>
</protein>
<dbReference type="EMBL" id="CADEAL010001566">
    <property type="protein sequence ID" value="CAB1433520.1"/>
    <property type="molecule type" value="Genomic_DNA"/>
</dbReference>
<comment type="caution">
    <text evidence="1">The sequence shown here is derived from an EMBL/GenBank/DDBJ whole genome shotgun (WGS) entry which is preliminary data.</text>
</comment>